<organism evidence="2 3">
    <name type="scientific">Nocardioides aestuarii</name>
    <dbReference type="NCBI Taxonomy" id="252231"/>
    <lineage>
        <taxon>Bacteria</taxon>
        <taxon>Bacillati</taxon>
        <taxon>Actinomycetota</taxon>
        <taxon>Actinomycetes</taxon>
        <taxon>Propionibacteriales</taxon>
        <taxon>Nocardioidaceae</taxon>
        <taxon>Nocardioides</taxon>
    </lineage>
</organism>
<feature type="region of interest" description="Disordered" evidence="1">
    <location>
        <begin position="95"/>
        <end position="138"/>
    </location>
</feature>
<reference evidence="3" key="1">
    <citation type="journal article" date="2019" name="Int. J. Syst. Evol. Microbiol.">
        <title>The Global Catalogue of Microorganisms (GCM) 10K type strain sequencing project: providing services to taxonomists for standard genome sequencing and annotation.</title>
        <authorList>
            <consortium name="The Broad Institute Genomics Platform"/>
            <consortium name="The Broad Institute Genome Sequencing Center for Infectious Disease"/>
            <person name="Wu L."/>
            <person name="Ma J."/>
        </authorList>
    </citation>
    <scope>NUCLEOTIDE SEQUENCE [LARGE SCALE GENOMIC DNA]</scope>
    <source>
        <strain evidence="3">CGMCC 1.12477</strain>
    </source>
</reference>
<dbReference type="EMBL" id="JBHUGD010000004">
    <property type="protein sequence ID" value="MFD1949114.1"/>
    <property type="molecule type" value="Genomic_DNA"/>
</dbReference>
<accession>A0ABW4TUI9</accession>
<name>A0ABW4TUI9_9ACTN</name>
<dbReference type="Proteomes" id="UP001597351">
    <property type="component" value="Unassembled WGS sequence"/>
</dbReference>
<gene>
    <name evidence="2" type="ORF">ACFSDE_20085</name>
</gene>
<dbReference type="RefSeq" id="WP_343921063.1">
    <property type="nucleotide sequence ID" value="NZ_BAAAJT010000003.1"/>
</dbReference>
<evidence type="ECO:0000313" key="3">
    <source>
        <dbReference type="Proteomes" id="UP001597351"/>
    </source>
</evidence>
<proteinExistence type="predicted"/>
<keyword evidence="3" id="KW-1185">Reference proteome</keyword>
<comment type="caution">
    <text evidence="2">The sequence shown here is derived from an EMBL/GenBank/DDBJ whole genome shotgun (WGS) entry which is preliminary data.</text>
</comment>
<evidence type="ECO:0000313" key="2">
    <source>
        <dbReference type="EMBL" id="MFD1949114.1"/>
    </source>
</evidence>
<evidence type="ECO:0000256" key="1">
    <source>
        <dbReference type="SAM" id="MobiDB-lite"/>
    </source>
</evidence>
<sequence>MNKPTAALRSRTTAVLSGALLLVAVGGVGGAVAAGQIGSRDIEDHSIRQVDLARDSVTARQVAKGAVRSSELKDGGVRPGGLSAAVHELIATAVTGPAGPEGPEGPAGPAGGPVGPAGPEGPAGPAGPAGAAGVSGHQVVTKQQSFTGNGTQTLTVACPADKIALAGGLRSDTPLLVTTSAPAAGATSWTVGFARNKTKGGGSYQVTVVATCATVS</sequence>
<evidence type="ECO:0008006" key="4">
    <source>
        <dbReference type="Google" id="ProtNLM"/>
    </source>
</evidence>
<protein>
    <recommendedName>
        <fullName evidence="4">Collagen-like protein</fullName>
    </recommendedName>
</protein>